<organism evidence="6 7">
    <name type="scientific">Flavobacterium aurantiibacter</name>
    <dbReference type="NCBI Taxonomy" id="2023067"/>
    <lineage>
        <taxon>Bacteria</taxon>
        <taxon>Pseudomonadati</taxon>
        <taxon>Bacteroidota</taxon>
        <taxon>Flavobacteriia</taxon>
        <taxon>Flavobacteriales</taxon>
        <taxon>Flavobacteriaceae</taxon>
        <taxon>Flavobacterium</taxon>
    </lineage>
</organism>
<dbReference type="InterPro" id="IPR019109">
    <property type="entry name" value="MamF_MmsF"/>
</dbReference>
<dbReference type="OrthoDB" id="6400719at2"/>
<keyword evidence="2 5" id="KW-0812">Transmembrane</keyword>
<evidence type="ECO:0000313" key="6">
    <source>
        <dbReference type="EMBL" id="OYQ43843.1"/>
    </source>
</evidence>
<evidence type="ECO:0000313" key="7">
    <source>
        <dbReference type="Proteomes" id="UP000216035"/>
    </source>
</evidence>
<reference evidence="6 7" key="1">
    <citation type="submission" date="2017-07" db="EMBL/GenBank/DDBJ databases">
        <title>Flavobacterium cyanobacteriorum sp. nov., isolated from cyanobacterial aggregates in a eutrophic lake.</title>
        <authorList>
            <person name="Cai H."/>
        </authorList>
    </citation>
    <scope>NUCLEOTIDE SEQUENCE [LARGE SCALE GENOMIC DNA]</scope>
    <source>
        <strain evidence="6 7">TH167</strain>
    </source>
</reference>
<keyword evidence="3 5" id="KW-1133">Transmembrane helix</keyword>
<dbReference type="EMBL" id="NOXX01000197">
    <property type="protein sequence ID" value="OYQ43843.1"/>
    <property type="molecule type" value="Genomic_DNA"/>
</dbReference>
<dbReference type="Proteomes" id="UP000216035">
    <property type="component" value="Unassembled WGS sequence"/>
</dbReference>
<feature type="transmembrane region" description="Helical" evidence="5">
    <location>
        <begin position="65"/>
        <end position="84"/>
    </location>
</feature>
<comment type="subcellular location">
    <subcellularLocation>
        <location evidence="1">Membrane</location>
        <topology evidence="1">Multi-pass membrane protein</topology>
    </subcellularLocation>
</comment>
<dbReference type="AlphaFoldDB" id="A0A255ZQR1"/>
<proteinExistence type="predicted"/>
<gene>
    <name evidence="6" type="ORF">CHX27_08660</name>
</gene>
<evidence type="ECO:0000256" key="5">
    <source>
        <dbReference type="SAM" id="Phobius"/>
    </source>
</evidence>
<dbReference type="RefSeq" id="WP_094486375.1">
    <property type="nucleotide sequence ID" value="NZ_NOXX01000197.1"/>
</dbReference>
<protein>
    <recommendedName>
        <fullName evidence="8">Import component protein</fullName>
    </recommendedName>
</protein>
<name>A0A255ZQR1_9FLAO</name>
<keyword evidence="7" id="KW-1185">Reference proteome</keyword>
<keyword evidence="4 5" id="KW-0472">Membrane</keyword>
<feature type="transmembrane region" description="Helical" evidence="5">
    <location>
        <begin position="12"/>
        <end position="29"/>
    </location>
</feature>
<dbReference type="Pfam" id="PF09685">
    <property type="entry name" value="MamF_MmsF"/>
    <property type="match status" value="1"/>
</dbReference>
<evidence type="ECO:0000256" key="1">
    <source>
        <dbReference type="ARBA" id="ARBA00004141"/>
    </source>
</evidence>
<accession>A0A255ZQR1</accession>
<feature type="transmembrane region" description="Helical" evidence="5">
    <location>
        <begin position="41"/>
        <end position="59"/>
    </location>
</feature>
<sequence length="108" mass="11824">MTPQEINSGKTAAIISYIVFVGPLIAMSMNAEDKNPYASFHIRQGLGLTITFISLGVIISNFESLQIATALWIFISVLMFYGIFSASSGSIKPLPLLGSLFQKFFKKL</sequence>
<evidence type="ECO:0008006" key="8">
    <source>
        <dbReference type="Google" id="ProtNLM"/>
    </source>
</evidence>
<comment type="caution">
    <text evidence="6">The sequence shown here is derived from an EMBL/GenBank/DDBJ whole genome shotgun (WGS) entry which is preliminary data.</text>
</comment>
<evidence type="ECO:0000256" key="4">
    <source>
        <dbReference type="ARBA" id="ARBA00023136"/>
    </source>
</evidence>
<evidence type="ECO:0000256" key="2">
    <source>
        <dbReference type="ARBA" id="ARBA00022692"/>
    </source>
</evidence>
<evidence type="ECO:0000256" key="3">
    <source>
        <dbReference type="ARBA" id="ARBA00022989"/>
    </source>
</evidence>